<sequence>MLSITVRCCLSHRFCIFIHHLCQSFPCQEENKETRNRKVGFAVTATITILDVTVKCGERTPIAVRTQLMVIDLLLNDTSSS</sequence>
<name>A0A396HEV7_MEDTR</name>
<dbReference type="EMBL" id="PSQE01000006">
    <property type="protein sequence ID" value="RHN51872.1"/>
    <property type="molecule type" value="Genomic_DNA"/>
</dbReference>
<evidence type="ECO:0000313" key="1">
    <source>
        <dbReference type="EMBL" id="RHN51872.1"/>
    </source>
</evidence>
<protein>
    <submittedName>
        <fullName evidence="1">Uncharacterized protein</fullName>
    </submittedName>
</protein>
<proteinExistence type="predicted"/>
<dbReference type="AlphaFoldDB" id="A0A396HEV7"/>
<gene>
    <name evidence="1" type="ORF">MtrunA17_Chr6g0473951</name>
</gene>
<comment type="caution">
    <text evidence="1">The sequence shown here is derived from an EMBL/GenBank/DDBJ whole genome shotgun (WGS) entry which is preliminary data.</text>
</comment>
<accession>A0A396HEV7</accession>
<dbReference type="Proteomes" id="UP000265566">
    <property type="component" value="Chromosome 6"/>
</dbReference>
<dbReference type="Gramene" id="rna36427">
    <property type="protein sequence ID" value="RHN51872.1"/>
    <property type="gene ID" value="gene36427"/>
</dbReference>
<reference evidence="1" key="1">
    <citation type="journal article" date="2018" name="Nat. Plants">
        <title>Whole-genome landscape of Medicago truncatula symbiotic genes.</title>
        <authorList>
            <person name="Pecrix Y."/>
            <person name="Gamas P."/>
            <person name="Carrere S."/>
        </authorList>
    </citation>
    <scope>NUCLEOTIDE SEQUENCE</scope>
    <source>
        <tissue evidence="1">Leaves</tissue>
    </source>
</reference>
<organism evidence="1">
    <name type="scientific">Medicago truncatula</name>
    <name type="common">Barrel medic</name>
    <name type="synonym">Medicago tribuloides</name>
    <dbReference type="NCBI Taxonomy" id="3880"/>
    <lineage>
        <taxon>Eukaryota</taxon>
        <taxon>Viridiplantae</taxon>
        <taxon>Streptophyta</taxon>
        <taxon>Embryophyta</taxon>
        <taxon>Tracheophyta</taxon>
        <taxon>Spermatophyta</taxon>
        <taxon>Magnoliopsida</taxon>
        <taxon>eudicotyledons</taxon>
        <taxon>Gunneridae</taxon>
        <taxon>Pentapetalae</taxon>
        <taxon>rosids</taxon>
        <taxon>fabids</taxon>
        <taxon>Fabales</taxon>
        <taxon>Fabaceae</taxon>
        <taxon>Papilionoideae</taxon>
        <taxon>50 kb inversion clade</taxon>
        <taxon>NPAAA clade</taxon>
        <taxon>Hologalegina</taxon>
        <taxon>IRL clade</taxon>
        <taxon>Trifolieae</taxon>
        <taxon>Medicago</taxon>
    </lineage>
</organism>